<evidence type="ECO:0000256" key="1">
    <source>
        <dbReference type="ARBA" id="ARBA00022669"/>
    </source>
</evidence>
<dbReference type="PANTHER" id="PTHR47700">
    <property type="entry name" value="V CHITINASE, PUTATIVE (AFU_ORTHOLOGUE AFUA_6G13720)-RELATED"/>
    <property type="match status" value="1"/>
</dbReference>
<dbReference type="InterPro" id="IPR053214">
    <property type="entry name" value="LysM12-like"/>
</dbReference>
<organism evidence="4">
    <name type="scientific">Penicillium chrysogenum</name>
    <name type="common">Penicillium notatum</name>
    <dbReference type="NCBI Taxonomy" id="5076"/>
    <lineage>
        <taxon>Eukaryota</taxon>
        <taxon>Fungi</taxon>
        <taxon>Dikarya</taxon>
        <taxon>Ascomycota</taxon>
        <taxon>Pezizomycotina</taxon>
        <taxon>Eurotiomycetes</taxon>
        <taxon>Eurotiomycetidae</taxon>
        <taxon>Eurotiales</taxon>
        <taxon>Aspergillaceae</taxon>
        <taxon>Penicillium</taxon>
        <taxon>Penicillium chrysogenum species complex</taxon>
    </lineage>
</organism>
<dbReference type="PANTHER" id="PTHR47700:SF1">
    <property type="entry name" value="CHITINASE"/>
    <property type="match status" value="1"/>
</dbReference>
<proteinExistence type="predicted"/>
<protein>
    <submittedName>
        <fullName evidence="4">Uncharacterized protein</fullName>
    </submittedName>
</protein>
<evidence type="ECO:0000256" key="3">
    <source>
        <dbReference type="SAM" id="SignalP"/>
    </source>
</evidence>
<keyword evidence="2" id="KW-0843">Virulence</keyword>
<dbReference type="EMBL" id="CM002801">
    <property type="protein sequence ID" value="KZN83638.1"/>
    <property type="molecule type" value="Genomic_DNA"/>
</dbReference>
<dbReference type="GO" id="GO:0008061">
    <property type="term" value="F:chitin binding"/>
    <property type="evidence" value="ECO:0007669"/>
    <property type="project" value="UniProtKB-KW"/>
</dbReference>
<sequence length="210" mass="22534">MTPSWLIIAFGAMCLLSVDVVSARGKSGLRQPASPGYSGRDWCPMACNIAGSNLSNSSVYHNSEQLQCCDQTLFYDFSLYDRVDPSTLHRLRVCTHMVPTGHPVQRPTTKVAAAVESLSLTYSLGWWGNGILASTDISSISKQMRHYMKSQHVASKSTKSTKSTKSNNFLFARSGSAVVGIYVGKGLQSEGISSFALKATILLGASGGIT</sequence>
<gene>
    <name evidence="4" type="ORF">EN45_107440</name>
</gene>
<keyword evidence="3" id="KW-0732">Signal</keyword>
<dbReference type="Proteomes" id="UP000076449">
    <property type="component" value="Chromosome IV"/>
</dbReference>
<reference evidence="4" key="1">
    <citation type="journal article" date="2014" name="Genome Announc.">
        <title>Complete sequencing and chromosome-scale genome assembly of the industrial progenitor strain P2niaD18 from the penicillin producer Penicillium chrysogenum.</title>
        <authorList>
            <person name="Specht T."/>
            <person name="Dahlmann T.A."/>
            <person name="Zadra I."/>
            <person name="Kurnsteiner H."/>
            <person name="Kuck U."/>
        </authorList>
    </citation>
    <scope>NUCLEOTIDE SEQUENCE [LARGE SCALE GENOMIC DNA]</scope>
    <source>
        <strain evidence="4">P2niaD18</strain>
    </source>
</reference>
<feature type="chain" id="PRO_5007891254" evidence="3">
    <location>
        <begin position="24"/>
        <end position="210"/>
    </location>
</feature>
<feature type="signal peptide" evidence="3">
    <location>
        <begin position="1"/>
        <end position="23"/>
    </location>
</feature>
<dbReference type="AlphaFoldDB" id="A0A167PQ66"/>
<accession>A0A167PQ66</accession>
<evidence type="ECO:0000313" key="4">
    <source>
        <dbReference type="EMBL" id="KZN83638.1"/>
    </source>
</evidence>
<evidence type="ECO:0000256" key="2">
    <source>
        <dbReference type="ARBA" id="ARBA00023026"/>
    </source>
</evidence>
<name>A0A167PQ66_PENCH</name>
<keyword evidence="1" id="KW-0147">Chitin-binding</keyword>